<evidence type="ECO:0000256" key="1">
    <source>
        <dbReference type="ARBA" id="ARBA00022679"/>
    </source>
</evidence>
<dbReference type="OrthoDB" id="1406894at2"/>
<dbReference type="Proteomes" id="UP000244168">
    <property type="component" value="Unassembled WGS sequence"/>
</dbReference>
<dbReference type="PANTHER" id="PTHR46401:SF2">
    <property type="entry name" value="GLYCOSYLTRANSFERASE WBBK-RELATED"/>
    <property type="match status" value="1"/>
</dbReference>
<dbReference type="Pfam" id="PF13692">
    <property type="entry name" value="Glyco_trans_1_4"/>
    <property type="match status" value="1"/>
</dbReference>
<dbReference type="Gene3D" id="3.40.50.2000">
    <property type="entry name" value="Glycogen Phosphorylase B"/>
    <property type="match status" value="2"/>
</dbReference>
<dbReference type="GO" id="GO:0016757">
    <property type="term" value="F:glycosyltransferase activity"/>
    <property type="evidence" value="ECO:0007669"/>
    <property type="project" value="TreeGrafter"/>
</dbReference>
<accession>A0A2T5JFR4</accession>
<keyword evidence="1 2" id="KW-0808">Transferase</keyword>
<dbReference type="AlphaFoldDB" id="A0A2T5JFR4"/>
<evidence type="ECO:0000313" key="3">
    <source>
        <dbReference type="Proteomes" id="UP000244168"/>
    </source>
</evidence>
<organism evidence="2 3">
    <name type="scientific">Mucilaginibacter yixingensis</name>
    <dbReference type="NCBI Taxonomy" id="1295612"/>
    <lineage>
        <taxon>Bacteria</taxon>
        <taxon>Pseudomonadati</taxon>
        <taxon>Bacteroidota</taxon>
        <taxon>Sphingobacteriia</taxon>
        <taxon>Sphingobacteriales</taxon>
        <taxon>Sphingobacteriaceae</taxon>
        <taxon>Mucilaginibacter</taxon>
    </lineage>
</organism>
<dbReference type="SUPFAM" id="SSF53756">
    <property type="entry name" value="UDP-Glycosyltransferase/glycogen phosphorylase"/>
    <property type="match status" value="1"/>
</dbReference>
<comment type="caution">
    <text evidence="2">The sequence shown here is derived from an EMBL/GenBank/DDBJ whole genome shotgun (WGS) entry which is preliminary data.</text>
</comment>
<keyword evidence="3" id="KW-1185">Reference proteome</keyword>
<evidence type="ECO:0000313" key="2">
    <source>
        <dbReference type="EMBL" id="PTR01270.1"/>
    </source>
</evidence>
<gene>
    <name evidence="2" type="ORF">C8P68_101504</name>
</gene>
<reference evidence="2 3" key="1">
    <citation type="submission" date="2018-04" db="EMBL/GenBank/DDBJ databases">
        <title>Genomic Encyclopedia of Archaeal and Bacterial Type Strains, Phase II (KMG-II): from individual species to whole genera.</title>
        <authorList>
            <person name="Goeker M."/>
        </authorList>
    </citation>
    <scope>NUCLEOTIDE SEQUENCE [LARGE SCALE GENOMIC DNA]</scope>
    <source>
        <strain evidence="2 3">DSM 26809</strain>
    </source>
</reference>
<name>A0A2T5JFR4_9SPHI</name>
<dbReference type="GO" id="GO:0009103">
    <property type="term" value="P:lipopolysaccharide biosynthetic process"/>
    <property type="evidence" value="ECO:0007669"/>
    <property type="project" value="TreeGrafter"/>
</dbReference>
<protein>
    <submittedName>
        <fullName evidence="2">Glycosyltransferase involved in cell wall biosynthesis</fullName>
    </submittedName>
</protein>
<sequence>MRKSICIISQSHLSRNPRVLKECLALQQEGYQVTILTAIYSHDLLNEDKQLLKNSGVTCLFYSDLRKKNFRTFKDRLIRKTMVFLQQYFGVESTLSLGYGAKRLKKMSRQIQADLFICHQELPTCIGTWLLKKGKKTAFDLEDWYAEDLLPETQKKRPIHLLKAAEQYVLHNGTYCTTTSITLAKKLSVVYQSPQPAVLYNVFPKPNIPGGEKTFNTPLKLFWFSQTIGPGRGLEQFIALLHYINAPVELHLLGAADTRYQSLLTGAIPLQHSIHFHGLVPTQQLPGVIAQFDIGLALEMDEPPSRNYTITNKFFQYIQSGLPVIASATVGQLEAFESYTPGYMLEHGMSEADAPGLASWLNNADALQAARQRALQAAEFFNWENESKKLVALVENAIGK</sequence>
<proteinExistence type="predicted"/>
<dbReference type="EMBL" id="QAOQ01000001">
    <property type="protein sequence ID" value="PTR01270.1"/>
    <property type="molecule type" value="Genomic_DNA"/>
</dbReference>
<dbReference type="PANTHER" id="PTHR46401">
    <property type="entry name" value="GLYCOSYLTRANSFERASE WBBK-RELATED"/>
    <property type="match status" value="1"/>
</dbReference>
<dbReference type="RefSeq" id="WP_107826673.1">
    <property type="nucleotide sequence ID" value="NZ_CP160205.1"/>
</dbReference>